<protein>
    <recommendedName>
        <fullName evidence="4">PRC-barrel domain containing protein</fullName>
    </recommendedName>
</protein>
<gene>
    <name evidence="2" type="ORF">GCM10010466_30330</name>
</gene>
<reference evidence="3" key="1">
    <citation type="journal article" date="2019" name="Int. J. Syst. Evol. Microbiol.">
        <title>The Global Catalogue of Microorganisms (GCM) 10K type strain sequencing project: providing services to taxonomists for standard genome sequencing and annotation.</title>
        <authorList>
            <consortium name="The Broad Institute Genomics Platform"/>
            <consortium name="The Broad Institute Genome Sequencing Center for Infectious Disease"/>
            <person name="Wu L."/>
            <person name="Ma J."/>
        </authorList>
    </citation>
    <scope>NUCLEOTIDE SEQUENCE [LARGE SCALE GENOMIC DNA]</scope>
    <source>
        <strain evidence="3">JCM 9373</strain>
    </source>
</reference>
<dbReference type="Gene3D" id="3.90.50.10">
    <property type="entry name" value="Photosynthetic Reaction Center, subunit H, domain 2"/>
    <property type="match status" value="1"/>
</dbReference>
<dbReference type="Proteomes" id="UP001500320">
    <property type="component" value="Unassembled WGS sequence"/>
</dbReference>
<dbReference type="SUPFAM" id="SSF50346">
    <property type="entry name" value="PRC-barrel domain"/>
    <property type="match status" value="1"/>
</dbReference>
<organism evidence="2 3">
    <name type="scientific">Planomonospora alba</name>
    <dbReference type="NCBI Taxonomy" id="161354"/>
    <lineage>
        <taxon>Bacteria</taxon>
        <taxon>Bacillati</taxon>
        <taxon>Actinomycetota</taxon>
        <taxon>Actinomycetes</taxon>
        <taxon>Streptosporangiales</taxon>
        <taxon>Streptosporangiaceae</taxon>
        <taxon>Planomonospora</taxon>
    </lineage>
</organism>
<sequence length="119" mass="13115">MTVENLWNYRPDVYGGERSLDLIGFEVETPDGKVGVVEEESTMADDSYIVVDAGPWIFERKLVIPAGVVTRIDPGERKVYVARTKEEIKASPEPDLTGDSTGPGLHRRLSDYYAGLPGS</sequence>
<keyword evidence="3" id="KW-1185">Reference proteome</keyword>
<accession>A0ABP6N6W9</accession>
<feature type="region of interest" description="Disordered" evidence="1">
    <location>
        <begin position="88"/>
        <end position="119"/>
    </location>
</feature>
<name>A0ABP6N6W9_9ACTN</name>
<comment type="caution">
    <text evidence="2">The sequence shown here is derived from an EMBL/GenBank/DDBJ whole genome shotgun (WGS) entry which is preliminary data.</text>
</comment>
<evidence type="ECO:0000313" key="3">
    <source>
        <dbReference type="Proteomes" id="UP001500320"/>
    </source>
</evidence>
<evidence type="ECO:0000313" key="2">
    <source>
        <dbReference type="EMBL" id="GAA3137384.1"/>
    </source>
</evidence>
<dbReference type="EMBL" id="BAAAUT010000022">
    <property type="protein sequence ID" value="GAA3137384.1"/>
    <property type="molecule type" value="Genomic_DNA"/>
</dbReference>
<dbReference type="InterPro" id="IPR011033">
    <property type="entry name" value="PRC_barrel-like_sf"/>
</dbReference>
<dbReference type="RefSeq" id="WP_344859889.1">
    <property type="nucleotide sequence ID" value="NZ_BAAAUT010000022.1"/>
</dbReference>
<proteinExistence type="predicted"/>
<evidence type="ECO:0000256" key="1">
    <source>
        <dbReference type="SAM" id="MobiDB-lite"/>
    </source>
</evidence>
<evidence type="ECO:0008006" key="4">
    <source>
        <dbReference type="Google" id="ProtNLM"/>
    </source>
</evidence>
<dbReference type="InterPro" id="IPR014747">
    <property type="entry name" value="Bac_photo_RC_H_C"/>
</dbReference>